<reference evidence="1 2" key="1">
    <citation type="submission" date="2020-01" db="EMBL/GenBank/DDBJ databases">
        <authorList>
            <person name="Kim M.K."/>
        </authorList>
    </citation>
    <scope>NUCLEOTIDE SEQUENCE [LARGE SCALE GENOMIC DNA]</scope>
    <source>
        <strain evidence="1 2">BT213</strain>
    </source>
</reference>
<comment type="caution">
    <text evidence="1">The sequence shown here is derived from an EMBL/GenBank/DDBJ whole genome shotgun (WGS) entry which is preliminary data.</text>
</comment>
<dbReference type="RefSeq" id="WP_162347213.1">
    <property type="nucleotide sequence ID" value="NZ_JAAEAA010000021.1"/>
</dbReference>
<evidence type="ECO:0000313" key="2">
    <source>
        <dbReference type="Proteomes" id="UP000478546"/>
    </source>
</evidence>
<evidence type="ECO:0000313" key="1">
    <source>
        <dbReference type="EMBL" id="NDK57150.1"/>
    </source>
</evidence>
<accession>A0A6B2HA54</accession>
<protein>
    <submittedName>
        <fullName evidence="1">Uncharacterized protein</fullName>
    </submittedName>
</protein>
<name>A0A6B2HA54_9BACT</name>
<sequence length="108" mass="12917">MALFIAVGLYGMEIEDRYGDNQDIFYRSRQGDIVVNHQTKQFGEIKKTWTRFYVVNKLDTIDTNDWWDDKNIEIYEVTDSESLDKSFNYSDFDTLKEEGKLELKQKLR</sequence>
<gene>
    <name evidence="1" type="ORF">GWO68_14595</name>
</gene>
<dbReference type="Proteomes" id="UP000478546">
    <property type="component" value="Unassembled WGS sequence"/>
</dbReference>
<proteinExistence type="predicted"/>
<organism evidence="1 2">
    <name type="scientific">Pontibacter fetidus</name>
    <dbReference type="NCBI Taxonomy" id="2700082"/>
    <lineage>
        <taxon>Bacteria</taxon>
        <taxon>Pseudomonadati</taxon>
        <taxon>Bacteroidota</taxon>
        <taxon>Cytophagia</taxon>
        <taxon>Cytophagales</taxon>
        <taxon>Hymenobacteraceae</taxon>
        <taxon>Pontibacter</taxon>
    </lineage>
</organism>
<keyword evidence="2" id="KW-1185">Reference proteome</keyword>
<dbReference type="AlphaFoldDB" id="A0A6B2HA54"/>
<dbReference type="EMBL" id="JAAEAA010000021">
    <property type="protein sequence ID" value="NDK57150.1"/>
    <property type="molecule type" value="Genomic_DNA"/>
</dbReference>